<dbReference type="InterPro" id="IPR027483">
    <property type="entry name" value="PInositol-4-P-4/5-kinase_C_sf"/>
</dbReference>
<dbReference type="GO" id="GO:0005524">
    <property type="term" value="F:ATP binding"/>
    <property type="evidence" value="ECO:0007669"/>
    <property type="project" value="UniProtKB-UniRule"/>
</dbReference>
<dbReference type="SMART" id="SM00330">
    <property type="entry name" value="PIPKc"/>
    <property type="match status" value="1"/>
</dbReference>
<evidence type="ECO:0000256" key="4">
    <source>
        <dbReference type="ARBA" id="ARBA00022679"/>
    </source>
</evidence>
<feature type="compositionally biased region" description="Low complexity" evidence="12">
    <location>
        <begin position="552"/>
        <end position="572"/>
    </location>
</feature>
<dbReference type="Pfam" id="PF01504">
    <property type="entry name" value="PIP5K"/>
    <property type="match status" value="1"/>
</dbReference>
<evidence type="ECO:0000256" key="9">
    <source>
        <dbReference type="ARBA" id="ARBA00080374"/>
    </source>
</evidence>
<name>A0A1X2G6A0_9FUNG</name>
<reference evidence="14 15" key="1">
    <citation type="submission" date="2016-07" db="EMBL/GenBank/DDBJ databases">
        <title>Pervasive Adenine N6-methylation of Active Genes in Fungi.</title>
        <authorList>
            <consortium name="DOE Joint Genome Institute"/>
            <person name="Mondo S.J."/>
            <person name="Dannebaum R.O."/>
            <person name="Kuo R.C."/>
            <person name="Labutti K."/>
            <person name="Haridas S."/>
            <person name="Kuo A."/>
            <person name="Salamov A."/>
            <person name="Ahrendt S.R."/>
            <person name="Lipzen A."/>
            <person name="Sullivan W."/>
            <person name="Andreopoulos W.B."/>
            <person name="Clum A."/>
            <person name="Lindquist E."/>
            <person name="Daum C."/>
            <person name="Ramamoorthy G.K."/>
            <person name="Gryganskyi A."/>
            <person name="Culley D."/>
            <person name="Magnuson J.K."/>
            <person name="James T.Y."/>
            <person name="O'Malley M.A."/>
            <person name="Stajich J.E."/>
            <person name="Spatafora J.W."/>
            <person name="Visel A."/>
            <person name="Grigoriev I.V."/>
        </authorList>
    </citation>
    <scope>NUCLEOTIDE SEQUENCE [LARGE SCALE GENOMIC DNA]</scope>
    <source>
        <strain evidence="14 15">NRRL 3301</strain>
    </source>
</reference>
<keyword evidence="15" id="KW-1185">Reference proteome</keyword>
<evidence type="ECO:0000256" key="1">
    <source>
        <dbReference type="ARBA" id="ARBA00000444"/>
    </source>
</evidence>
<sequence>MPVLPNTACATDLMEGKAIVRDDLDGQAPITPPPPNQQKANGNEELSDPPLPFKKKRQSSLLIDTQHTDGNMIPAPASAPPPPTCTDSPFLHSSPTLKLSGSVTAPRVDLGPLEPDEQLALEAEITARRAARRSRRRKHYADTDDEEDPVTIGTMVGEGHRNYHLMYDMLTGIRIAVGRVSAKIRRDPTKEDFAAAHKLVFDVTGNELTPGVKYDFKFKDYSPWVFRNLRELFHIDAADYLMSLTHKYVLSEVGSPGKSGSFFYYSRDYRFIIKTIHRSEHVFMRKILREYYDYVRRNPNTLLCRIYGLYRIKLPHGRKIHFMVMGNVFPSNKNVHETYDLKGSTFGRWTPDTESSENPYAVLKDLNWVKRGMKLELGPEKRQLLMAQLEKDAALLARLNIMDYSLLVGIHGIERGNCERYRDQRLQLIEARAMERRPSRQKSKRKASNPTPVVDNSALPTNPSEERKFCIFYADNGGFQSSDNQDDATDLLYFFGVIDILTPYNWVKKTEHAWKSITQDKNTISSIPPDQYSKRFLEFMNDAIMTTPPMPTSTASPVNVAASPASTEAAPT</sequence>
<dbReference type="Proteomes" id="UP000242146">
    <property type="component" value="Unassembled WGS sequence"/>
</dbReference>
<feature type="domain" description="PIPK" evidence="13">
    <location>
        <begin position="159"/>
        <end position="544"/>
    </location>
</feature>
<keyword evidence="7 11" id="KW-0067">ATP-binding</keyword>
<accession>A0A1X2G6A0</accession>
<dbReference type="GO" id="GO:0016308">
    <property type="term" value="F:1-phosphatidylinositol-4-phosphate 5-kinase activity"/>
    <property type="evidence" value="ECO:0007669"/>
    <property type="project" value="UniProtKB-EC"/>
</dbReference>
<feature type="region of interest" description="Disordered" evidence="12">
    <location>
        <begin position="432"/>
        <end position="461"/>
    </location>
</feature>
<dbReference type="SUPFAM" id="SSF56104">
    <property type="entry name" value="SAICAR synthase-like"/>
    <property type="match status" value="1"/>
</dbReference>
<dbReference type="AlphaFoldDB" id="A0A1X2G6A0"/>
<feature type="region of interest" description="Disordered" evidence="12">
    <location>
        <begin position="132"/>
        <end position="153"/>
    </location>
</feature>
<comment type="catalytic activity">
    <reaction evidence="1">
        <text>a 1,2-diacyl-sn-glycero-3-phospho-(1D-myo-inositol 4-phosphate) + ATP = a 1,2-diacyl-sn-glycero-3-phospho-(1D-myo-inositol-4,5-bisphosphate) + ADP + H(+)</text>
        <dbReference type="Rhea" id="RHEA:14425"/>
        <dbReference type="ChEBI" id="CHEBI:15378"/>
        <dbReference type="ChEBI" id="CHEBI:30616"/>
        <dbReference type="ChEBI" id="CHEBI:58178"/>
        <dbReference type="ChEBI" id="CHEBI:58456"/>
        <dbReference type="ChEBI" id="CHEBI:456216"/>
        <dbReference type="EC" id="2.7.1.68"/>
    </reaction>
</comment>
<dbReference type="STRING" id="101127.A0A1X2G6A0"/>
<dbReference type="CDD" id="cd17303">
    <property type="entry name" value="PIPKc_PIP5K_yeast_like"/>
    <property type="match status" value="1"/>
</dbReference>
<keyword evidence="6 11" id="KW-0418">Kinase</keyword>
<keyword evidence="3" id="KW-0597">Phosphoprotein</keyword>
<evidence type="ECO:0000256" key="12">
    <source>
        <dbReference type="SAM" id="MobiDB-lite"/>
    </source>
</evidence>
<dbReference type="PANTHER" id="PTHR23086:SF8">
    <property type="entry name" value="PHOSPHATIDYLINOSITOL 5-PHOSPHATE 4-KINASE, ISOFORM A"/>
    <property type="match status" value="1"/>
</dbReference>
<dbReference type="EMBL" id="MCGT01000039">
    <property type="protein sequence ID" value="ORX46115.1"/>
    <property type="molecule type" value="Genomic_DNA"/>
</dbReference>
<dbReference type="Gene3D" id="3.30.810.10">
    <property type="entry name" value="2-Layer Sandwich"/>
    <property type="match status" value="1"/>
</dbReference>
<evidence type="ECO:0000313" key="14">
    <source>
        <dbReference type="EMBL" id="ORX46115.1"/>
    </source>
</evidence>
<evidence type="ECO:0000256" key="7">
    <source>
        <dbReference type="ARBA" id="ARBA00022840"/>
    </source>
</evidence>
<dbReference type="EC" id="2.7.1.68" evidence="2"/>
<dbReference type="GO" id="GO:0046854">
    <property type="term" value="P:phosphatidylinositol phosphate biosynthetic process"/>
    <property type="evidence" value="ECO:0007669"/>
    <property type="project" value="UniProtKB-ARBA"/>
</dbReference>
<dbReference type="InterPro" id="IPR002498">
    <property type="entry name" value="PInositol-4-P-4/5-kinase_core"/>
</dbReference>
<feature type="region of interest" description="Disordered" evidence="12">
    <location>
        <begin position="24"/>
        <end position="57"/>
    </location>
</feature>
<dbReference type="PANTHER" id="PTHR23086">
    <property type="entry name" value="PHOSPHATIDYLINOSITOL-4-PHOSPHATE 5-KINASE"/>
    <property type="match status" value="1"/>
</dbReference>
<gene>
    <name evidence="14" type="ORF">DM01DRAFT_1155557</name>
</gene>
<organism evidence="14 15">
    <name type="scientific">Hesseltinella vesiculosa</name>
    <dbReference type="NCBI Taxonomy" id="101127"/>
    <lineage>
        <taxon>Eukaryota</taxon>
        <taxon>Fungi</taxon>
        <taxon>Fungi incertae sedis</taxon>
        <taxon>Mucoromycota</taxon>
        <taxon>Mucoromycotina</taxon>
        <taxon>Mucoromycetes</taxon>
        <taxon>Mucorales</taxon>
        <taxon>Cunninghamellaceae</taxon>
        <taxon>Hesseltinella</taxon>
    </lineage>
</organism>
<evidence type="ECO:0000256" key="8">
    <source>
        <dbReference type="ARBA" id="ARBA00078403"/>
    </source>
</evidence>
<dbReference type="InterPro" id="IPR027484">
    <property type="entry name" value="PInositol-4-P-5-kinase_N"/>
</dbReference>
<dbReference type="GO" id="GO:0005886">
    <property type="term" value="C:plasma membrane"/>
    <property type="evidence" value="ECO:0007669"/>
    <property type="project" value="TreeGrafter"/>
</dbReference>
<evidence type="ECO:0000256" key="6">
    <source>
        <dbReference type="ARBA" id="ARBA00022777"/>
    </source>
</evidence>
<evidence type="ECO:0000259" key="13">
    <source>
        <dbReference type="PROSITE" id="PS51455"/>
    </source>
</evidence>
<dbReference type="InterPro" id="IPR023610">
    <property type="entry name" value="PInositol-4/5-P-5/4-kinase"/>
</dbReference>
<evidence type="ECO:0000256" key="11">
    <source>
        <dbReference type="PROSITE-ProRule" id="PRU00781"/>
    </source>
</evidence>
<evidence type="ECO:0000256" key="2">
    <source>
        <dbReference type="ARBA" id="ARBA00012172"/>
    </source>
</evidence>
<dbReference type="FunFam" id="3.30.800.10:FF:000009">
    <property type="entry name" value="Phosphatidylinositol 4-phosphate 5-kinase its3"/>
    <property type="match status" value="1"/>
</dbReference>
<protein>
    <recommendedName>
        <fullName evidence="2">1-phosphatidylinositol-4-phosphate 5-kinase</fullName>
        <ecNumber evidence="2">2.7.1.68</ecNumber>
    </recommendedName>
    <alternativeName>
        <fullName evidence="10">1-phosphatidylinositol 4-phosphate kinase</fullName>
    </alternativeName>
    <alternativeName>
        <fullName evidence="8">Diphosphoinositide kinase</fullName>
    </alternativeName>
    <alternativeName>
        <fullName evidence="9">PIP5K</fullName>
    </alternativeName>
</protein>
<evidence type="ECO:0000256" key="5">
    <source>
        <dbReference type="ARBA" id="ARBA00022741"/>
    </source>
</evidence>
<dbReference type="Gene3D" id="3.30.800.10">
    <property type="entry name" value="Phosphatidylinositol Phosphate Kinase II Beta"/>
    <property type="match status" value="1"/>
</dbReference>
<evidence type="ECO:0000313" key="15">
    <source>
        <dbReference type="Proteomes" id="UP000242146"/>
    </source>
</evidence>
<dbReference type="OrthoDB" id="20783at2759"/>
<evidence type="ECO:0000256" key="10">
    <source>
        <dbReference type="ARBA" id="ARBA00082306"/>
    </source>
</evidence>
<keyword evidence="4 11" id="KW-0808">Transferase</keyword>
<proteinExistence type="predicted"/>
<feature type="region of interest" description="Disordered" evidence="12">
    <location>
        <begin position="549"/>
        <end position="572"/>
    </location>
</feature>
<comment type="caution">
    <text evidence="14">The sequence shown here is derived from an EMBL/GenBank/DDBJ whole genome shotgun (WGS) entry which is preliminary data.</text>
</comment>
<keyword evidence="5 11" id="KW-0547">Nucleotide-binding</keyword>
<dbReference type="PROSITE" id="PS51455">
    <property type="entry name" value="PIPK"/>
    <property type="match status" value="1"/>
</dbReference>
<evidence type="ECO:0000256" key="3">
    <source>
        <dbReference type="ARBA" id="ARBA00022553"/>
    </source>
</evidence>